<gene>
    <name evidence="1" type="ORF">AmaxDRAFT_5639</name>
</gene>
<dbReference type="Proteomes" id="UP000004061">
    <property type="component" value="Unassembled WGS sequence"/>
</dbReference>
<accession>B5WA39</accession>
<reference evidence="1 2" key="1">
    <citation type="journal article" date="2011" name="Appl. Environ. Microbiol.">
        <title>Contribution of a Sodium Ion Gradient to Energy Conservation during Fermentation in the Cyanobacterium Arthrospira (Spirulina) maxima CS-328.</title>
        <authorList>
            <person name="Carrieri D."/>
            <person name="Ananyev G."/>
            <person name="Lenz O."/>
            <person name="Bryant D.A."/>
            <person name="Dismukes G.C."/>
        </authorList>
    </citation>
    <scope>NUCLEOTIDE SEQUENCE [LARGE SCALE GENOMIC DNA]</scope>
    <source>
        <strain evidence="1 2">CS-328</strain>
    </source>
</reference>
<dbReference type="SUPFAM" id="SSF52980">
    <property type="entry name" value="Restriction endonuclease-like"/>
    <property type="match status" value="1"/>
</dbReference>
<protein>
    <submittedName>
        <fullName evidence="1">CRISPR-associated protein, TIGR02710 family</fullName>
    </submittedName>
</protein>
<dbReference type="EMBL" id="ABYK01000110">
    <property type="protein sequence ID" value="EDZ91608.1"/>
    <property type="molecule type" value="Genomic_DNA"/>
</dbReference>
<name>B5WA39_LIMMA</name>
<keyword evidence="2" id="KW-1185">Reference proteome</keyword>
<dbReference type="AlphaFoldDB" id="B5WA39"/>
<evidence type="ECO:0000313" key="1">
    <source>
        <dbReference type="EMBL" id="EDZ91608.1"/>
    </source>
</evidence>
<proteinExistence type="predicted"/>
<evidence type="ECO:0000313" key="2">
    <source>
        <dbReference type="Proteomes" id="UP000004061"/>
    </source>
</evidence>
<sequence>MTRKFSTLRHPNKKHCFNIIFDMKILFITVGGSPQPILTSVGSLKPDRVVFICSDGPKGSQSQIIGEGKPCEVRQGSEVVESLPNIPTQLGLGDKFDPDRDVILVSNPDDLSECYGKIALKVREARNNNANVELLADYTGGTKTMSVALAQVALDDKLETYVTSSTRRNLVKVERGERVRRATTSAVTVERTISQVLPAFLRQYNYPAAIAELETLLQERELSGDNVNRVQLWLDCCMGFDLWDRFDHAEAWLYLQNYLKYPQLREPILFLKRVMGSREAFAPATEDNFTAPESIKGHGYEIVEDVLLNAERRAILARYDDAVARLYRALELLEQVRLWEAYGIKTGDVDLEKLPETVRPQYETSRSPAGKIQLPLFRAYTLLQAFPDDPIGKLFDRQLSIKRTASSEL</sequence>
<dbReference type="Pfam" id="PF09670">
    <property type="entry name" value="Cas_Cas02710"/>
    <property type="match status" value="1"/>
</dbReference>
<feature type="non-terminal residue" evidence="1">
    <location>
        <position position="409"/>
    </location>
</feature>
<dbReference type="Gene3D" id="3.40.50.10770">
    <property type="entry name" value="Hypothetical protein VC1899 like domain (Restriction endonuclease-like)"/>
    <property type="match status" value="1"/>
</dbReference>
<dbReference type="InterPro" id="IPR011335">
    <property type="entry name" value="Restrct_endonuc-II-like"/>
</dbReference>
<comment type="caution">
    <text evidence="1">The sequence shown here is derived from an EMBL/GenBank/DDBJ whole genome shotgun (WGS) entry which is preliminary data.</text>
</comment>
<dbReference type="NCBIfam" id="TIGR02710">
    <property type="entry name" value="TIGR02710 family CRISPR-associated CARF protein"/>
    <property type="match status" value="1"/>
</dbReference>
<dbReference type="InterPro" id="IPR014082">
    <property type="entry name" value="CRISPR-assoc_prot_Cas02710"/>
</dbReference>
<organism evidence="1 2">
    <name type="scientific">Limnospira maxima CS-328</name>
    <dbReference type="NCBI Taxonomy" id="513049"/>
    <lineage>
        <taxon>Bacteria</taxon>
        <taxon>Bacillati</taxon>
        <taxon>Cyanobacteriota</taxon>
        <taxon>Cyanophyceae</taxon>
        <taxon>Oscillatoriophycideae</taxon>
        <taxon>Oscillatoriales</taxon>
        <taxon>Sirenicapillariaceae</taxon>
        <taxon>Limnospira</taxon>
    </lineage>
</organism>